<dbReference type="InterPro" id="IPR023213">
    <property type="entry name" value="CAT-like_dom_sf"/>
</dbReference>
<dbReference type="InterPro" id="IPR020806">
    <property type="entry name" value="PKS_PP-bd"/>
</dbReference>
<dbReference type="SUPFAM" id="SSF56801">
    <property type="entry name" value="Acetyl-CoA synthetase-like"/>
    <property type="match status" value="4"/>
</dbReference>
<reference evidence="9" key="1">
    <citation type="submission" date="2019-11" db="EMBL/GenBank/DDBJ databases">
        <title>Spread of Macrolides and rifampicin resistant Rhodococcus equi in clinical isolates in the USA.</title>
        <authorList>
            <person name="Alvarez-Narvaez S."/>
            <person name="Huber L."/>
            <person name="Cohen N.D."/>
            <person name="Slovis N."/>
            <person name="Greiter M."/>
            <person name="Giguere S."/>
            <person name="Hart K."/>
        </authorList>
    </citation>
    <scope>NUCLEOTIDE SEQUENCE</scope>
    <source>
        <strain evidence="9">Lh_17</strain>
    </source>
</reference>
<dbReference type="InterPro" id="IPR029058">
    <property type="entry name" value="AB_hydrolase_fold"/>
</dbReference>
<dbReference type="GO" id="GO:0043041">
    <property type="term" value="P:amino acid activation for nonribosomal peptide biosynthetic process"/>
    <property type="evidence" value="ECO:0007669"/>
    <property type="project" value="TreeGrafter"/>
</dbReference>
<feature type="domain" description="Carrier" evidence="8">
    <location>
        <begin position="5145"/>
        <end position="5220"/>
    </location>
</feature>
<dbReference type="InterPro" id="IPR010060">
    <property type="entry name" value="NRPS_synth"/>
</dbReference>
<dbReference type="NCBIfam" id="TIGR01720">
    <property type="entry name" value="NRPS-para261"/>
    <property type="match status" value="2"/>
</dbReference>
<dbReference type="PROSITE" id="PS00455">
    <property type="entry name" value="AMP_BINDING"/>
    <property type="match status" value="4"/>
</dbReference>
<dbReference type="GO" id="GO:0003824">
    <property type="term" value="F:catalytic activity"/>
    <property type="evidence" value="ECO:0007669"/>
    <property type="project" value="InterPro"/>
</dbReference>
<organism evidence="9 12">
    <name type="scientific">Rhodococcus hoagii</name>
    <name type="common">Corynebacterium equii</name>
    <dbReference type="NCBI Taxonomy" id="43767"/>
    <lineage>
        <taxon>Bacteria</taxon>
        <taxon>Bacillati</taxon>
        <taxon>Actinomycetota</taxon>
        <taxon>Actinomycetes</taxon>
        <taxon>Mycobacteriales</taxon>
        <taxon>Nocardiaceae</taxon>
        <taxon>Prescottella</taxon>
    </lineage>
</organism>
<dbReference type="GO" id="GO:0044550">
    <property type="term" value="P:secondary metabolite biosynthetic process"/>
    <property type="evidence" value="ECO:0007669"/>
    <property type="project" value="UniProtKB-ARBA"/>
</dbReference>
<evidence type="ECO:0000256" key="7">
    <source>
        <dbReference type="SAM" id="MobiDB-lite"/>
    </source>
</evidence>
<evidence type="ECO:0000313" key="12">
    <source>
        <dbReference type="Proteomes" id="UP000808906"/>
    </source>
</evidence>
<comment type="cofactor">
    <cofactor evidence="1">
        <name>pantetheine 4'-phosphate</name>
        <dbReference type="ChEBI" id="CHEBI:47942"/>
    </cofactor>
</comment>
<sequence>MELPFRVAAAPGTTDADGALPEPESGCGGCSEPMPLSPAQTGQWLAQQLDPAVPMSVAQYVDIGEGPGRLDVDLLSRAGSRAAREFGSGLIRLVLIDSRPHQILDPRLDTGTRIIDLRGEPDPEAAAHTWMRTDVTAPLDLLRDRLSVSVLLRIADDRWFWYTRAHHIALDGVGAATMLYRVADLYNAAVEGREPPSARAADLDAVNAADTAYVGSERWRTDRDYWAERTSGMPERCSLAERSAPARALGRDVGGVVAPDTAAALHEAQDRYGVSIAVLVASAIAAYTARHTGAEDVVLSLPVSSRTTAVLRRSGGTLANVVPLRVSVGVATTVAELVTEVAAALSGALRHQRYRHEDLRRDRGAHGAGRGFAGPLLNLMLFPEELRLGDTRTALDVLSSGPIEDLLVNVYRYGPAGPIRLDFKANPELYDDATLRTHHDRFARLLHALLNAPAEAPVGELPLVDTAALAARLASWQRPGADVEETLPALVARRAAESPDRVAVVWRSLRLTYAELTSRANRLARRLIALGVGPEVPVGVVLDRSDDLIVTLLAVVTAGGSYVPVDARTPASRRDYVLRDAAVGCVVTTVDVAAESTVVGPVVLLDDAATTERLGTLSGAPVADADRIRPLHPAHLAYVIYTSGSTGRPKGVQVAHTSVSTLLANARKALDTADGSVWAMFHAFSFDFSVWEIWGPLASGGTLVVVDQDTARSPDTFVDLLRREHVNVLGQTPAAFLQFAEAEKSAARPPADLRRVCVGGDDYDQRRMLPWLQRHGDDASVLVSVYGITETTVFLTEVVMDADGAQQPGNLVGRGLPGVRLHLLDRRLRPVPVGVVGEIYAGGSQVARGYGGRPGLTAARFVADPFSAGDRLYRSGDLARWDADGRLVFLGRSDSQVQVRGFRVEPGEIEATLAECPGVADAVVVPRWSDAGAVRLAAYVVPDAGAVLDPLAVRERIGAILPPYMVPAVVTVVERLPLTINGKVDRKSLPEPDFGTAAGAGRAPAGPVEEALARLFTQVLGVETVRADDSFFALGGDSIMAIQLVSRAREAGLSLTPRDVFDRLSVSGLAAVATSVEHPVEVLDELPGGGVGDVPPTPIVRWLVERGGPWSRLAQSVCVALPVGISAADLRGALQAVIDHHDMLRARFRTETAGFEVPPPGNVAAPDVLRRIAVDPEENLTGVLAAAREDATGRLAPTSGRMMQAVWCDVGPDRPGRLLLVIHHLVVDGVSWRILLPDLASAWEQVRDGRPPTLPDVGTSMRTWAHALTEWATAPERAAETGYWRGVLGESDPPPGRRDLDPNRDVVAAVATRLVELPQSVSAALSTTVPETVHGGVDDAVVTALAIALARWRHRRGVATASCLVLLEGHGREEHVIPGADLSRTVGWFTTIHPVRLDLTGIDLEAVTSGAAATGATGGGVLEALKVVKEQLRAAPDHGIGYGALRYLRDGADLADAPVPQISINYLGRTTLTDGDDGAWLPVDELGDLGASADPEMPVAAALDINLLTVDTATGPTLRASIAYPQSLFDAAEVQDLGDLWRSACGELASASRTPDAGGLTPSDVPLVDLDQETIEQLEDTYPDLAAVWPLSPLQAGLLFQTELAGTDTDPYLVQLTLELRGRVDGDRMHRAVQMLLDRHEILRVAFTTGPDGDPLQPVPRRVELPWSVADLPDPASVDRVLAEDRRRRFDMAIPPLLRALLIRGADDRYVLALTYHHILLDGWSVPLLIRELLALYATPDPRDVPVSASFADYLAWLATVDRAASIERWVEELAGVDEPTLVGAFERGRQLPTVPRADRLLLTEGETARLEELARARGVTLSTIARVAWAIVLGAWTRRDDVVFGAIVSGRPPEVDGIEDMVGLFINTIPVRVTLHPAETLGELLVRCHADQAALLDHEHVGLADIERATGAAALFDTITVFESYPIDRGGLTADTDIAGMRVADVAVHDATHYPFALAASVDGGLEIRIDYAPALFDEHEIDTVADRLERVLHAIASEPDRTLARLRLISDTDYARLAPVHGRAGRRPRTLPDILGDAARIDPDAAALSCADRILTYRELDERSTRMARHLVAAGVGPEDVVALGVTRSIEFVLGVWSVAKTGAAFVPVDPTYPRERIDHMLGDSGARVGLTVDRWRDTLPGAVSWHTIDSAGYRHEVAELSCEPLSDADRCAPVRVDNPAYLIYTSGSTGIPKGVALTHRGLANLVAAERESLAVTEDARVSQFTSPSFDASVFELLMAFGSGAHLMIAPPEVYGGEELARGLATGGATHAFFTPSVLGSLPPDDLDALSSLAVAGEACPPELVGRWAPGRLMFNAYGPTETTIMSNIAGPLAPDEPVTIGGPTLGFVELVLDAHLQPVPIGMPGELYLGGPAIARGYHHRPGLTAQRFVASPFVAPADRPTAEDEGTLPGDRLYRTGDIVRWREDLTLEYLGRSDFQVKVRGFRIELGEIDAALTDHPAVDFAATLGRTAPSGETVLVAYVRSGDDPAVEPDELLAHVARRLPSHMVPALIVPIPEVPLTPSGKLDQKALPEPDFPASVDATGAAPFTPIEEIVAGHLRAVLGIDRIGPDDSFFDLGGNSLMATRVARRLGAALDADLDVRALFESPTVRGLAARIRHGGRSESRPALRPYPRPEVVPLSSAQSRMWSINQLDTASDAYNIVMAVRLHGDLDERALVAAVGDVVVRHPTLRTMYPLVDGGPVQRIVEPDAAPGPELVSVLGADLPAHLLRLIGRGFDVSREVPLRAQLLRMSRTEHVLAVVAHHIAADGFSMTTLARDVMRAYESRRRGSPPDWAPPALDYVDFALWQRDLLGDPDDPESLYRRQLAQWRSTLDGIPELIPLPTDRPRPSRQSFRGAVVGFDIDAADHARLAEVARHGNATMFMVAHTALAVLAARLSGTRDIVIGTPVSGRGEAGLDDIVGMFVGMLPLRTPIDTGAGFGDLLAVVRDVDLTAFSRTDLPFERLVDELAPERSTSYAPLFQVLVEYRTDMSGYLRLPGLEVEPVDCEPAVSKFDLQLGVSESFTRRGEPAGLRLDLTYATDLWDASTAQTFAERLRRILAAAVTDPHAPVGEVDLLTEAELSAIEAGHIAAASAPGATLDTLFTRAAATHPHTVALVAGETRTTYEELLADASRLARVLTARGAGPDTVVVLALPRSADLVIAMIATTLAGAAYLPVDVGSPAERIAFVVGEARPTCVLTTTDTAHSLGSLPAPVVLVDSGEVRAACAAASPQPVTDADRTAPLHPDNAAYVIYTSGSTGRPKGVQVPHRSAVALLAGGHAAFDLRPTDTWTLFHSFAFDVSVWETWGPLSIGATAVLVDPAVARSPDRFVELLRRESVTVLNQTPASFYQLVDHAAGVELALRYVFVGGEELAPAQVERWYAQSPQGGARVAEMYGVTEATVIDTTEDLDRDVLADIPASVIGRPLPGVRVDVLDARLHPVPTGVQGEIYISGDAVARGYVGRPGLTAARFVAAPGGAGGRMYRTGDLGRRGPDGALEFLGRTDFQVQVRGFRIELGEIESALLRVGGVGRAVVVSRRGERGGDDRLVGYVVPTPDQHLDPVGVRDAVDRILPPYMVPAAVVVLDSLPVTANGKVDRRALPEPDFAAFTGHGRAPTGPAELLLAGLFAETLGVPAVAADDSFFTLGGDSITVIQLVSRGREAGIVLTPQDVFERPTVERLAAVVGAAGAGDASDRGARLAEITGGGVGAVEPTPVLRWLGGRHGEWDHFSQSVTVRIPAGITGAQLRVALQSLLDRHDMLRATRLGSGADLHLVVAEPGSVDAGTCLRRVDCSHVRDDADVDAVASWERAAAVARLDPAAGVMVQVVWCDTGPGRAGRLAVSIHHLAVDGVSWRILLADLVSACEQARAGAAPELPRVGTSMRTWAHELARLAAAPERVAELRWWREALTPADPILGARRFDPDRDMTAEQLSVRIPASVTHRLLGRLPELYRATPADAVLCVTAMAVAGWDRWAGGRASVVVSAEGHGREERILPGADLSRTVGWFTTSFPVRIDLTGIDLGDAYAAGDSAGAALAAVKEQWRAVPDHGIGYGLLRYLNPDTATAFDDLEDPQVSINYLGRLAGQGAAGWSLDADGPDTMVDAASQGPVPSTLAIDAYVVDLADGPHLCAAVRYAPGVLDADGAEEFAALWRSAVHALAEYADRPGSGGLTPSDLDLVTATQQDIARWESAHPTLVDVWPSTPLQEGLLFHALLAGHDVDAYHVQLVLDLDGDLDPVRLAVAAQALMDRHPSLRTAFDNRADGTIVQVVLDHVDVDWSVAVVADCHDQALIDRERENHFDMRTAPLIRFLLVELGAGRRRLVVTNHHILLDGWSMPLLVSDLFELYVTGGRPLARPAAPYRDYLTWLVARDTESAQQAWAGALTGLPGPTLVAPHAAGQRLSATASEAVPVDDATAVALTRTAERAGVTVNTVLQAAWGILLGEMTTGTDVVFGTTVSGRPPAVEAVESMVGLFINTVPVRVRLDPHETTLDLLARLQSERAALMPHEHLGLTAIQDAAGFGGLFDTAMVLESYPQDVTALSRLADATGVRVTAVEGFDSTHYPLSLMAFDDAGLRLRLRYAPQAVPAETVTDLAARLSRIVATVAHRSDTLVGRIDVLGAERREELVEVASQHPVTPRTWGETLAAGAGVDPDATALRWHGVDTTYRELDERSSRIARALVERGVGPEDFVPVAIPRSADSVTATWAVAKSGAAPVPIDPNLPPGRIGYMLDDCAAAVGLVASAHHGLPGGPEWLPLEELELDRFSPLPIRDDERTHPVRVSDPAYLIYTSGSTGAPKGVVVTHTGLPYLAAAQIEHQGVTPRSRVMHVCSPSFDVSVLELTLALAAGATLVVAPPDVYAGPELERYARQEHVTHLLVTPAVCGTLDPAALPDVEVVEVGGELFGAELVDEWAPRTRLLNAYGPTECTVCVTTSDTLAPGEPITLGGPVPGSAVRAVVLDGWMRPVPDGGEGELYLSGPCLARGYRGQSARTSERFVANPFGPAGSRLYRTGDLVRRAGSCGFQYVGRTDFQIKIRGLRIEIGDVDAALTAHPDVEFAASLGHTAPTGETVLVSYVRLAADSALDAAALKKLAAASLPAYMVPSAITILDDVPLNSNGKLDRGALPDPVFATVDYRPPETETEAALADVFADVLGADRVGVDDSFFELGGNSLSAVRVVAEVQSRLGRALPMQWVVTDPTPAAIAARLDGSGEPAAEDILVRMRPGDGTEPLVCVHPAIGSTWCYTGLLPYLPAGRAVYGIQSPGLTDAADAPATMHELARKYVDRLREVQPHGPYHLLGYSVGGAIAHAMAVRLRRLGEEVGTLVMLDTQTAESVPRSAPAPSLGMLFAEFAGVDEAPVDGDLTAEEAARLLAEGDGPYGALTAADVRRLYDDYLHTIHLGGAYRPEVFDGDLVYVAAADGTSAASQTPWNPYVSGTVRIQSVSWTHNRLTTPEALEVIGPLVGRCLDGHA</sequence>
<dbReference type="InterPro" id="IPR042099">
    <property type="entry name" value="ANL_N_sf"/>
</dbReference>
<dbReference type="Gene3D" id="3.40.50.1820">
    <property type="entry name" value="alpha/beta hydrolase"/>
    <property type="match status" value="1"/>
</dbReference>
<dbReference type="Proteomes" id="UP000603463">
    <property type="component" value="Unassembled WGS sequence"/>
</dbReference>
<dbReference type="NCBIfam" id="TIGR01733">
    <property type="entry name" value="AA-adenyl-dom"/>
    <property type="match status" value="4"/>
</dbReference>
<dbReference type="Gene3D" id="3.40.50.12780">
    <property type="entry name" value="N-terminal domain of ligase-like"/>
    <property type="match status" value="2"/>
</dbReference>
<dbReference type="Pfam" id="PF00550">
    <property type="entry name" value="PP-binding"/>
    <property type="match status" value="4"/>
</dbReference>
<dbReference type="SUPFAM" id="SSF52777">
    <property type="entry name" value="CoA-dependent acyltransferases"/>
    <property type="match status" value="12"/>
</dbReference>
<feature type="domain" description="Carrier" evidence="8">
    <location>
        <begin position="2549"/>
        <end position="2624"/>
    </location>
</feature>
<feature type="compositionally biased region" description="Low complexity" evidence="7">
    <location>
        <begin position="8"/>
        <end position="19"/>
    </location>
</feature>
<dbReference type="CDD" id="cd19540">
    <property type="entry name" value="LCL_NRPS-like"/>
    <property type="match status" value="1"/>
</dbReference>
<dbReference type="FunFam" id="1.10.1200.10:FF:000016">
    <property type="entry name" value="Non-ribosomal peptide synthase"/>
    <property type="match status" value="1"/>
</dbReference>
<dbReference type="Proteomes" id="UP000808906">
    <property type="component" value="Unassembled WGS sequence"/>
</dbReference>
<dbReference type="InterPro" id="IPR020802">
    <property type="entry name" value="TesA-like"/>
</dbReference>
<dbReference type="FunFam" id="3.30.300.30:FF:000010">
    <property type="entry name" value="Enterobactin synthetase component F"/>
    <property type="match status" value="1"/>
</dbReference>
<dbReference type="GO" id="GO:0005829">
    <property type="term" value="C:cytosol"/>
    <property type="evidence" value="ECO:0007669"/>
    <property type="project" value="TreeGrafter"/>
</dbReference>
<evidence type="ECO:0000313" key="10">
    <source>
        <dbReference type="EMBL" id="NKT77684.1"/>
    </source>
</evidence>
<dbReference type="FunFam" id="3.40.50.12780:FF:000012">
    <property type="entry name" value="Non-ribosomal peptide synthetase"/>
    <property type="match status" value="2"/>
</dbReference>
<dbReference type="SUPFAM" id="SSF47336">
    <property type="entry name" value="ACP-like"/>
    <property type="match status" value="4"/>
</dbReference>
<accession>A0A9Q2PAJ1</accession>
<evidence type="ECO:0000256" key="6">
    <source>
        <dbReference type="ARBA" id="ARBA00023194"/>
    </source>
</evidence>
<dbReference type="CDD" id="cd19543">
    <property type="entry name" value="DCL_NRPS"/>
    <property type="match status" value="1"/>
</dbReference>
<keyword evidence="4" id="KW-0597">Phosphoprotein</keyword>
<dbReference type="InterPro" id="IPR006162">
    <property type="entry name" value="Ppantetheine_attach_site"/>
</dbReference>
<dbReference type="Gene3D" id="2.30.38.10">
    <property type="entry name" value="Luciferase, Domain 3"/>
    <property type="match status" value="2"/>
</dbReference>
<dbReference type="GO" id="GO:0072330">
    <property type="term" value="P:monocarboxylic acid biosynthetic process"/>
    <property type="evidence" value="ECO:0007669"/>
    <property type="project" value="UniProtKB-ARBA"/>
</dbReference>
<dbReference type="Gene3D" id="1.10.1200.10">
    <property type="entry name" value="ACP-like"/>
    <property type="match status" value="3"/>
</dbReference>
<dbReference type="EMBL" id="WVDC01000005">
    <property type="protein sequence ID" value="NKW42774.1"/>
    <property type="molecule type" value="Genomic_DNA"/>
</dbReference>
<dbReference type="PROSITE" id="PS00012">
    <property type="entry name" value="PHOSPHOPANTETHEINE"/>
    <property type="match status" value="3"/>
</dbReference>
<dbReference type="Proteomes" id="UP000608063">
    <property type="component" value="Unassembled WGS sequence"/>
</dbReference>
<name>A0A9Q2PAJ1_RHOHA</name>
<evidence type="ECO:0000313" key="9">
    <source>
        <dbReference type="EMBL" id="MBM4564110.1"/>
    </source>
</evidence>
<evidence type="ECO:0000313" key="11">
    <source>
        <dbReference type="EMBL" id="NKW42774.1"/>
    </source>
</evidence>
<dbReference type="GO" id="GO:0031177">
    <property type="term" value="F:phosphopantetheine binding"/>
    <property type="evidence" value="ECO:0007669"/>
    <property type="project" value="InterPro"/>
</dbReference>
<dbReference type="PANTHER" id="PTHR45527:SF1">
    <property type="entry name" value="FATTY ACID SYNTHASE"/>
    <property type="match status" value="1"/>
</dbReference>
<dbReference type="FunFam" id="3.40.50.980:FF:000001">
    <property type="entry name" value="Non-ribosomal peptide synthetase"/>
    <property type="match status" value="3"/>
</dbReference>
<evidence type="ECO:0000256" key="5">
    <source>
        <dbReference type="ARBA" id="ARBA00022737"/>
    </source>
</evidence>
<dbReference type="InterPro" id="IPR001242">
    <property type="entry name" value="Condensation_dom"/>
</dbReference>
<dbReference type="InterPro" id="IPR001031">
    <property type="entry name" value="Thioesterase"/>
</dbReference>
<dbReference type="InterPro" id="IPR009081">
    <property type="entry name" value="PP-bd_ACP"/>
</dbReference>
<dbReference type="InterPro" id="IPR010071">
    <property type="entry name" value="AA_adenyl_dom"/>
</dbReference>
<keyword evidence="5" id="KW-0677">Repeat</keyword>
<dbReference type="SMART" id="SM00824">
    <property type="entry name" value="PKS_TE"/>
    <property type="match status" value="1"/>
</dbReference>
<dbReference type="Pfam" id="PF13193">
    <property type="entry name" value="AMP-binding_C"/>
    <property type="match status" value="4"/>
</dbReference>
<dbReference type="Gene3D" id="3.30.559.30">
    <property type="entry name" value="Nonribosomal peptide synthetase, condensation domain"/>
    <property type="match status" value="6"/>
</dbReference>
<dbReference type="InterPro" id="IPR045851">
    <property type="entry name" value="AMP-bd_C_sf"/>
</dbReference>
<dbReference type="GO" id="GO:0017000">
    <property type="term" value="P:antibiotic biosynthetic process"/>
    <property type="evidence" value="ECO:0007669"/>
    <property type="project" value="UniProtKB-KW"/>
</dbReference>
<dbReference type="EMBL" id="WVBC01000002">
    <property type="protein sequence ID" value="NKT77684.1"/>
    <property type="molecule type" value="Genomic_DNA"/>
</dbReference>
<protein>
    <submittedName>
        <fullName evidence="9">Amino acid adenylation domain-containing protein</fullName>
    </submittedName>
</protein>
<dbReference type="PROSITE" id="PS50075">
    <property type="entry name" value="CARRIER"/>
    <property type="match status" value="4"/>
</dbReference>
<feature type="region of interest" description="Disordered" evidence="7">
    <location>
        <begin position="1"/>
        <end position="29"/>
    </location>
</feature>
<keyword evidence="3" id="KW-0596">Phosphopantetheine</keyword>
<dbReference type="InterPro" id="IPR000873">
    <property type="entry name" value="AMP-dep_synth/lig_dom"/>
</dbReference>
<proteinExistence type="inferred from homology"/>
<evidence type="ECO:0000256" key="3">
    <source>
        <dbReference type="ARBA" id="ARBA00022450"/>
    </source>
</evidence>
<dbReference type="RefSeq" id="WP_084962991.1">
    <property type="nucleotide sequence ID" value="NZ_CP095477.1"/>
</dbReference>
<dbReference type="NCBIfam" id="NF003417">
    <property type="entry name" value="PRK04813.1"/>
    <property type="match status" value="4"/>
</dbReference>
<comment type="caution">
    <text evidence="9">The sequence shown here is derived from an EMBL/GenBank/DDBJ whole genome shotgun (WGS) entry which is preliminary data.</text>
</comment>
<reference evidence="10" key="2">
    <citation type="journal article" date="2020" name="Environ. Microbiol.">
        <title>The novel and transferable erm(51) gene confers Macrolides, Lincosamides, and Streptogramins B (MLSB) resistance to clonal Rhodococcus equi in the environment.</title>
        <authorList>
            <person name="Huber L."/>
            <person name="Giguere S."/>
            <person name="Slovis N.M."/>
            <person name="Alvarez-Narvaez S."/>
            <person name="Hart K.A."/>
            <person name="Greiter M."/>
            <person name="Morris E.R.A."/>
            <person name="Cohen N.D."/>
        </authorList>
    </citation>
    <scope>NUCLEOTIDE SEQUENCE</scope>
    <source>
        <strain evidence="10">Lh_116_1</strain>
        <strain evidence="11">Lh_16_1</strain>
    </source>
</reference>
<dbReference type="Pfam" id="PF00501">
    <property type="entry name" value="AMP-binding"/>
    <property type="match status" value="4"/>
</dbReference>
<dbReference type="EMBL" id="WUXR01000001">
    <property type="protein sequence ID" value="MBM4564110.1"/>
    <property type="molecule type" value="Genomic_DNA"/>
</dbReference>
<keyword evidence="6" id="KW-0045">Antibiotic biosynthesis</keyword>
<feature type="domain" description="Carrier" evidence="8">
    <location>
        <begin position="3620"/>
        <end position="3694"/>
    </location>
</feature>
<dbReference type="PANTHER" id="PTHR45527">
    <property type="entry name" value="NONRIBOSOMAL PEPTIDE SYNTHETASE"/>
    <property type="match status" value="1"/>
</dbReference>
<dbReference type="Pfam" id="PF00668">
    <property type="entry name" value="Condensation"/>
    <property type="match status" value="6"/>
</dbReference>
<comment type="similarity">
    <text evidence="2">Belongs to the ATP-dependent AMP-binding enzyme family.</text>
</comment>
<dbReference type="Pfam" id="PF00975">
    <property type="entry name" value="Thioesterase"/>
    <property type="match status" value="1"/>
</dbReference>
<dbReference type="Gene3D" id="3.30.559.10">
    <property type="entry name" value="Chloramphenicol acetyltransferase-like domain"/>
    <property type="match status" value="6"/>
</dbReference>
<dbReference type="InterPro" id="IPR025110">
    <property type="entry name" value="AMP-bd_C"/>
</dbReference>
<dbReference type="Gene3D" id="3.40.50.980">
    <property type="match status" value="4"/>
</dbReference>
<dbReference type="InterPro" id="IPR036736">
    <property type="entry name" value="ACP-like_sf"/>
</dbReference>
<dbReference type="GO" id="GO:0008610">
    <property type="term" value="P:lipid biosynthetic process"/>
    <property type="evidence" value="ECO:0007669"/>
    <property type="project" value="UniProtKB-ARBA"/>
</dbReference>
<evidence type="ECO:0000256" key="4">
    <source>
        <dbReference type="ARBA" id="ARBA00022553"/>
    </source>
</evidence>
<dbReference type="Gene3D" id="3.30.300.30">
    <property type="match status" value="4"/>
</dbReference>
<dbReference type="FunFam" id="1.10.1200.10:FF:000005">
    <property type="entry name" value="Nonribosomal peptide synthetase 1"/>
    <property type="match status" value="1"/>
</dbReference>
<evidence type="ECO:0000259" key="8">
    <source>
        <dbReference type="PROSITE" id="PS50075"/>
    </source>
</evidence>
<gene>
    <name evidence="9" type="ORF">GS441_01090</name>
    <name evidence="10" type="ORF">GS882_05620</name>
    <name evidence="11" type="ORF">GS947_14420</name>
</gene>
<dbReference type="SUPFAM" id="SSF53474">
    <property type="entry name" value="alpha/beta-Hydrolases"/>
    <property type="match status" value="1"/>
</dbReference>
<feature type="domain" description="Carrier" evidence="8">
    <location>
        <begin position="1003"/>
        <end position="1077"/>
    </location>
</feature>
<dbReference type="InterPro" id="IPR020845">
    <property type="entry name" value="AMP-binding_CS"/>
</dbReference>
<evidence type="ECO:0000256" key="2">
    <source>
        <dbReference type="ARBA" id="ARBA00006432"/>
    </source>
</evidence>
<evidence type="ECO:0000256" key="1">
    <source>
        <dbReference type="ARBA" id="ARBA00001957"/>
    </source>
</evidence>
<dbReference type="SMART" id="SM00823">
    <property type="entry name" value="PKS_PP"/>
    <property type="match status" value="4"/>
</dbReference>